<keyword evidence="3" id="KW-1185">Reference proteome</keyword>
<dbReference type="GO" id="GO:0006032">
    <property type="term" value="P:chitin catabolic process"/>
    <property type="evidence" value="ECO:0007669"/>
    <property type="project" value="TreeGrafter"/>
</dbReference>
<dbReference type="Gene3D" id="3.20.20.80">
    <property type="entry name" value="Glycosidases"/>
    <property type="match status" value="1"/>
</dbReference>
<dbReference type="PANTHER" id="PTHR11177:SF317">
    <property type="entry name" value="CHITINASE 12-RELATED"/>
    <property type="match status" value="1"/>
</dbReference>
<dbReference type="InterPro" id="IPR001223">
    <property type="entry name" value="Glyco_hydro18_cat"/>
</dbReference>
<dbReference type="GO" id="GO:0008061">
    <property type="term" value="F:chitin binding"/>
    <property type="evidence" value="ECO:0007669"/>
    <property type="project" value="InterPro"/>
</dbReference>
<dbReference type="GO" id="GO:0005975">
    <property type="term" value="P:carbohydrate metabolic process"/>
    <property type="evidence" value="ECO:0007669"/>
    <property type="project" value="InterPro"/>
</dbReference>
<evidence type="ECO:0000259" key="2">
    <source>
        <dbReference type="PROSITE" id="PS51910"/>
    </source>
</evidence>
<sequence>MMKPIFYLVLIFAYFSWHVLGDDQNEKDSGEEENGGAFYCFLVRNTCDKIDLYSELDPYKNLSCTHMVYGFAIVDSTNWTVSPSWWDTQEVEEWEGNNTAVTSLHESSNMSILLGIYNDGNLSFIDSPESRENFAKEVVKSARQHGFQGIFFYFKSSQHFEDPQFLDFLVSLKKELDIDAEDSNRLQVVISIEPKHFERSHEVFPNIVPYFDGFYLLSDDTPSSERNDIAFQVNPLFPSTLNQTIVPEETISVIAEDLVDNLIPRDKLIIGLSVWANSFVLEDPNLAGHGEKVITKVKDSVTGRNDGKLAYFEICGLKNSSDIVYDSTAETTSFSAEGLWFSLNVPGHESFEKKLKWIEENKFGGVGLTSLKADDKDGVCGEGPFPVHRYVGEQLQRSQSISESEDNNNKAPACTRICIIRPEDTPSGFSFSNIETRWCSHIVLSSAKILV</sequence>
<feature type="signal peptide" evidence="1">
    <location>
        <begin position="1"/>
        <end position="21"/>
    </location>
</feature>
<dbReference type="Pfam" id="PF00704">
    <property type="entry name" value="Glyco_hydro_18"/>
    <property type="match status" value="1"/>
</dbReference>
<dbReference type="InterPro" id="IPR011583">
    <property type="entry name" value="Chitinase_II/V-like_cat"/>
</dbReference>
<dbReference type="InterPro" id="IPR017853">
    <property type="entry name" value="GH"/>
</dbReference>
<evidence type="ECO:0000313" key="4">
    <source>
        <dbReference type="WBParaSite" id="ACRNAN_scaffold8267.g31084.t1"/>
    </source>
</evidence>
<dbReference type="SMART" id="SM00636">
    <property type="entry name" value="Glyco_18"/>
    <property type="match status" value="1"/>
</dbReference>
<dbReference type="Proteomes" id="UP000887540">
    <property type="component" value="Unplaced"/>
</dbReference>
<keyword evidence="1" id="KW-0732">Signal</keyword>
<proteinExistence type="predicted"/>
<dbReference type="WBParaSite" id="ACRNAN_scaffold8267.g31084.t1">
    <property type="protein sequence ID" value="ACRNAN_scaffold8267.g31084.t1"/>
    <property type="gene ID" value="ACRNAN_scaffold8267.g31084"/>
</dbReference>
<feature type="domain" description="GH18" evidence="2">
    <location>
        <begin position="36"/>
        <end position="398"/>
    </location>
</feature>
<feature type="chain" id="PRO_5037617539" evidence="1">
    <location>
        <begin position="22"/>
        <end position="451"/>
    </location>
</feature>
<dbReference type="PANTHER" id="PTHR11177">
    <property type="entry name" value="CHITINASE"/>
    <property type="match status" value="1"/>
</dbReference>
<dbReference type="Gene3D" id="3.10.50.10">
    <property type="match status" value="1"/>
</dbReference>
<dbReference type="SUPFAM" id="SSF51445">
    <property type="entry name" value="(Trans)glycosidases"/>
    <property type="match status" value="1"/>
</dbReference>
<dbReference type="GO" id="GO:0004568">
    <property type="term" value="F:chitinase activity"/>
    <property type="evidence" value="ECO:0007669"/>
    <property type="project" value="TreeGrafter"/>
</dbReference>
<dbReference type="PROSITE" id="PS51910">
    <property type="entry name" value="GH18_2"/>
    <property type="match status" value="1"/>
</dbReference>
<dbReference type="InterPro" id="IPR029070">
    <property type="entry name" value="Chitinase_insertion_sf"/>
</dbReference>
<name>A0A914EGW8_9BILA</name>
<dbReference type="AlphaFoldDB" id="A0A914EGW8"/>
<accession>A0A914EGW8</accession>
<evidence type="ECO:0000256" key="1">
    <source>
        <dbReference type="SAM" id="SignalP"/>
    </source>
</evidence>
<dbReference type="InterPro" id="IPR050314">
    <property type="entry name" value="Glycosyl_Hydrlase_18"/>
</dbReference>
<reference evidence="4" key="1">
    <citation type="submission" date="2022-11" db="UniProtKB">
        <authorList>
            <consortium name="WormBaseParasite"/>
        </authorList>
    </citation>
    <scope>IDENTIFICATION</scope>
</reference>
<dbReference type="GO" id="GO:0005576">
    <property type="term" value="C:extracellular region"/>
    <property type="evidence" value="ECO:0007669"/>
    <property type="project" value="TreeGrafter"/>
</dbReference>
<protein>
    <submittedName>
        <fullName evidence="4">GH18 domain-containing protein</fullName>
    </submittedName>
</protein>
<evidence type="ECO:0000313" key="3">
    <source>
        <dbReference type="Proteomes" id="UP000887540"/>
    </source>
</evidence>
<organism evidence="3 4">
    <name type="scientific">Acrobeloides nanus</name>
    <dbReference type="NCBI Taxonomy" id="290746"/>
    <lineage>
        <taxon>Eukaryota</taxon>
        <taxon>Metazoa</taxon>
        <taxon>Ecdysozoa</taxon>
        <taxon>Nematoda</taxon>
        <taxon>Chromadorea</taxon>
        <taxon>Rhabditida</taxon>
        <taxon>Tylenchina</taxon>
        <taxon>Cephalobomorpha</taxon>
        <taxon>Cephaloboidea</taxon>
        <taxon>Cephalobidae</taxon>
        <taxon>Acrobeloides</taxon>
    </lineage>
</organism>